<dbReference type="AlphaFoldDB" id="A0A372MKG5"/>
<dbReference type="GO" id="GO:0022857">
    <property type="term" value="F:transmembrane transporter activity"/>
    <property type="evidence" value="ECO:0007669"/>
    <property type="project" value="InterPro"/>
</dbReference>
<dbReference type="PANTHER" id="PTHR32196:SF29">
    <property type="entry name" value="AUTOINDUCER 2 IMPORT SYSTEM PERMEASE PROTEIN LSRC"/>
    <property type="match status" value="1"/>
</dbReference>
<evidence type="ECO:0000256" key="11">
    <source>
        <dbReference type="SAM" id="Phobius"/>
    </source>
</evidence>
<comment type="subcellular location">
    <subcellularLocation>
        <location evidence="1">Cell membrane</location>
        <topology evidence="1">Multi-pass membrane protein</topology>
    </subcellularLocation>
</comment>
<dbReference type="PANTHER" id="PTHR32196">
    <property type="entry name" value="ABC TRANSPORTER PERMEASE PROTEIN YPHD-RELATED-RELATED"/>
    <property type="match status" value="1"/>
</dbReference>
<keyword evidence="3" id="KW-0813">Transport</keyword>
<keyword evidence="7 11" id="KW-1133">Transmembrane helix</keyword>
<organism evidence="12 13">
    <name type="scientific">Sphaerochaeta halotolerans</name>
    <dbReference type="NCBI Taxonomy" id="2293840"/>
    <lineage>
        <taxon>Bacteria</taxon>
        <taxon>Pseudomonadati</taxon>
        <taxon>Spirochaetota</taxon>
        <taxon>Spirochaetia</taxon>
        <taxon>Spirochaetales</taxon>
        <taxon>Sphaerochaetaceae</taxon>
        <taxon>Sphaerochaeta</taxon>
    </lineage>
</organism>
<feature type="transmembrane region" description="Helical" evidence="11">
    <location>
        <begin position="168"/>
        <end position="188"/>
    </location>
</feature>
<evidence type="ECO:0000313" key="13">
    <source>
        <dbReference type="Proteomes" id="UP000264002"/>
    </source>
</evidence>
<evidence type="ECO:0000256" key="8">
    <source>
        <dbReference type="ARBA" id="ARBA00023136"/>
    </source>
</evidence>
<evidence type="ECO:0000256" key="5">
    <source>
        <dbReference type="ARBA" id="ARBA00022519"/>
    </source>
</evidence>
<feature type="transmembrane region" description="Helical" evidence="11">
    <location>
        <begin position="220"/>
        <end position="239"/>
    </location>
</feature>
<dbReference type="Pfam" id="PF02653">
    <property type="entry name" value="BPD_transp_2"/>
    <property type="match status" value="1"/>
</dbReference>
<comment type="subunit">
    <text evidence="2">The complex is composed of two ATP-binding proteins (LsrA), two transmembrane proteins (LsrC and LsrD) and a solute-binding protein (LsrB).</text>
</comment>
<dbReference type="OrthoDB" id="368246at2"/>
<keyword evidence="4" id="KW-1003">Cell membrane</keyword>
<dbReference type="GO" id="GO:0005886">
    <property type="term" value="C:plasma membrane"/>
    <property type="evidence" value="ECO:0007669"/>
    <property type="project" value="UniProtKB-SubCell"/>
</dbReference>
<reference evidence="12 13" key="2">
    <citation type="submission" date="2018-09" db="EMBL/GenBank/DDBJ databases">
        <title>Genome of Sphaerochaeta halotolerans strain 4-11.</title>
        <authorList>
            <person name="Nazina T.N."/>
            <person name="Sokolova D.S."/>
        </authorList>
    </citation>
    <scope>NUCLEOTIDE SEQUENCE [LARGE SCALE GENOMIC DNA]</scope>
    <source>
        <strain evidence="12 13">4-11</strain>
    </source>
</reference>
<name>A0A372MKG5_9SPIR</name>
<dbReference type="EMBL" id="QUWK01000002">
    <property type="protein sequence ID" value="RFU95816.1"/>
    <property type="molecule type" value="Genomic_DNA"/>
</dbReference>
<reference evidence="13" key="1">
    <citation type="submission" date="2018-08" db="EMBL/GenBank/DDBJ databases">
        <authorList>
            <person name="Grouzdev D.S."/>
            <person name="Krutkina M.S."/>
        </authorList>
    </citation>
    <scope>NUCLEOTIDE SEQUENCE [LARGE SCALE GENOMIC DNA]</scope>
    <source>
        <strain evidence="13">4-11</strain>
    </source>
</reference>
<dbReference type="RefSeq" id="WP_117329214.1">
    <property type="nucleotide sequence ID" value="NZ_QUWK01000002.1"/>
</dbReference>
<evidence type="ECO:0000256" key="2">
    <source>
        <dbReference type="ARBA" id="ARBA00011262"/>
    </source>
</evidence>
<accession>A0A372MKG5</accession>
<evidence type="ECO:0000256" key="9">
    <source>
        <dbReference type="ARBA" id="ARBA00025439"/>
    </source>
</evidence>
<comment type="caution">
    <text evidence="12">The sequence shown here is derived from an EMBL/GenBank/DDBJ whole genome shotgun (WGS) entry which is preliminary data.</text>
</comment>
<evidence type="ECO:0000256" key="3">
    <source>
        <dbReference type="ARBA" id="ARBA00022448"/>
    </source>
</evidence>
<evidence type="ECO:0000313" key="12">
    <source>
        <dbReference type="EMBL" id="RFU95816.1"/>
    </source>
</evidence>
<evidence type="ECO:0000256" key="1">
    <source>
        <dbReference type="ARBA" id="ARBA00004651"/>
    </source>
</evidence>
<keyword evidence="8 11" id="KW-0472">Membrane</keyword>
<feature type="transmembrane region" description="Helical" evidence="11">
    <location>
        <begin position="128"/>
        <end position="147"/>
    </location>
</feature>
<keyword evidence="13" id="KW-1185">Reference proteome</keyword>
<gene>
    <name evidence="12" type="ORF">DYP60_02085</name>
</gene>
<keyword evidence="6 11" id="KW-0812">Transmembrane</keyword>
<dbReference type="CDD" id="cd06579">
    <property type="entry name" value="TM_PBP1_transp_AraH_like"/>
    <property type="match status" value="1"/>
</dbReference>
<keyword evidence="5" id="KW-0997">Cell inner membrane</keyword>
<sequence length="333" mass="35498">MPDLSFSSFVKKALARREAALTLLLVVLLVPISIRSPQFLSAKNISTILNDMAILSIVAIGEFYVILANGIDLSVGSIIAFTGMATGMINEANPTVSPLLLLLAGMGIGMVMGLFNGVLVAYGKIPPIITTLGTVNIYRGLTFLLSGGTWVTAHEMSKTYIDFPRNTFLGVSNLLWIAILVIAVFYYFSRYTRTGREVYAIGGNPTAAKFVGVNENRVRVVVFLISGTLCGLAGALWTARYASAVNEMATGFEMQAVAACVLGGVNFAGGSGGIIGVVIGTLFLGVVTNALPVIYLSVFWQTFVQGLIILIALTLNTISDQRKTKKLLAQRRG</sequence>
<dbReference type="InterPro" id="IPR001851">
    <property type="entry name" value="ABC_transp_permease"/>
</dbReference>
<dbReference type="Proteomes" id="UP000264002">
    <property type="component" value="Unassembled WGS sequence"/>
</dbReference>
<feature type="transmembrane region" description="Helical" evidence="11">
    <location>
        <begin position="99"/>
        <end position="122"/>
    </location>
</feature>
<feature type="transmembrane region" description="Helical" evidence="11">
    <location>
        <begin position="293"/>
        <end position="315"/>
    </location>
</feature>
<feature type="transmembrane region" description="Helical" evidence="11">
    <location>
        <begin position="52"/>
        <end position="79"/>
    </location>
</feature>
<proteinExistence type="predicted"/>
<feature type="transmembrane region" description="Helical" evidence="11">
    <location>
        <begin position="260"/>
        <end position="287"/>
    </location>
</feature>
<comment type="function">
    <text evidence="9">Part of the ABC transporter complex LsrABCD involved in autoinducer 2 (AI-2) import. Probably responsible for the translocation of the substrate across the membrane.</text>
</comment>
<evidence type="ECO:0000256" key="7">
    <source>
        <dbReference type="ARBA" id="ARBA00022989"/>
    </source>
</evidence>
<evidence type="ECO:0000256" key="6">
    <source>
        <dbReference type="ARBA" id="ARBA00022692"/>
    </source>
</evidence>
<evidence type="ECO:0000256" key="10">
    <source>
        <dbReference type="ARBA" id="ARBA00039382"/>
    </source>
</evidence>
<evidence type="ECO:0000256" key="4">
    <source>
        <dbReference type="ARBA" id="ARBA00022475"/>
    </source>
</evidence>
<protein>
    <recommendedName>
        <fullName evidence="10">Autoinducer 2 import system permease protein LsrC</fullName>
    </recommendedName>
</protein>